<name>A0A3Q0G874_ALLSI</name>
<reference evidence="14" key="1">
    <citation type="submission" date="2025-08" db="UniProtKB">
        <authorList>
            <consortium name="RefSeq"/>
        </authorList>
    </citation>
    <scope>IDENTIFICATION</scope>
</reference>
<evidence type="ECO:0000313" key="13">
    <source>
        <dbReference type="Proteomes" id="UP000189705"/>
    </source>
</evidence>
<keyword evidence="3" id="KW-1003">Cell membrane</keyword>
<feature type="transmembrane region" description="Helical" evidence="8">
    <location>
        <begin position="261"/>
        <end position="281"/>
    </location>
</feature>
<dbReference type="Proteomes" id="UP000189705">
    <property type="component" value="Unplaced"/>
</dbReference>
<gene>
    <name evidence="14" type="primary">SLC28A2</name>
</gene>
<evidence type="ECO:0000313" key="14">
    <source>
        <dbReference type="RefSeq" id="XP_025055652.1"/>
    </source>
</evidence>
<feature type="transmembrane region" description="Helical" evidence="8">
    <location>
        <begin position="525"/>
        <end position="549"/>
    </location>
</feature>
<accession>A0A3Q0G874</accession>
<dbReference type="RefSeq" id="XP_025055652.1">
    <property type="nucleotide sequence ID" value="XM_025199867.1"/>
</dbReference>
<comment type="similarity">
    <text evidence="2">Belongs to the concentrative nucleoside transporter (CNT) (TC 2.A.41) family.</text>
</comment>
<dbReference type="GeneID" id="102386497"/>
<feature type="transmembrane region" description="Helical" evidence="8">
    <location>
        <begin position="561"/>
        <end position="585"/>
    </location>
</feature>
<feature type="transmembrane region" description="Helical" evidence="8">
    <location>
        <begin position="163"/>
        <end position="185"/>
    </location>
</feature>
<feature type="transmembrane region" description="Helical" evidence="8">
    <location>
        <begin position="397"/>
        <end position="419"/>
    </location>
</feature>
<feature type="signal peptide" evidence="9">
    <location>
        <begin position="1"/>
        <end position="30"/>
    </location>
</feature>
<feature type="transmembrane region" description="Helical" evidence="8">
    <location>
        <begin position="483"/>
        <end position="505"/>
    </location>
</feature>
<evidence type="ECO:0000256" key="3">
    <source>
        <dbReference type="ARBA" id="ARBA00022475"/>
    </source>
</evidence>
<dbReference type="Pfam" id="PF01773">
    <property type="entry name" value="Nucleos_tra2_N"/>
    <property type="match status" value="1"/>
</dbReference>
<dbReference type="InterPro" id="IPR011657">
    <property type="entry name" value="CNT_C_dom"/>
</dbReference>
<protein>
    <submittedName>
        <fullName evidence="14">Sodium/nucleoside cotransporter 2 isoform X2</fullName>
    </submittedName>
</protein>
<keyword evidence="13" id="KW-1185">Reference proteome</keyword>
<dbReference type="PANTHER" id="PTHR10590:SF11">
    <property type="entry name" value="SODIUM_NUCLEOSIDE COTRANSPORTER 2"/>
    <property type="match status" value="1"/>
</dbReference>
<proteinExistence type="inferred from homology"/>
<keyword evidence="5 8" id="KW-1133">Transmembrane helix</keyword>
<feature type="domain" description="Nucleoside transporter/FeoB GTPase Gate" evidence="12">
    <location>
        <begin position="323"/>
        <end position="420"/>
    </location>
</feature>
<evidence type="ECO:0000259" key="10">
    <source>
        <dbReference type="Pfam" id="PF01773"/>
    </source>
</evidence>
<dbReference type="InterPro" id="IPR002668">
    <property type="entry name" value="CNT_N_dom"/>
</dbReference>
<feature type="transmembrane region" description="Helical" evidence="8">
    <location>
        <begin position="210"/>
        <end position="229"/>
    </location>
</feature>
<dbReference type="PANTHER" id="PTHR10590">
    <property type="entry name" value="SODIUM/NUCLEOSIDE COTRANSPORTER"/>
    <property type="match status" value="1"/>
</dbReference>
<evidence type="ECO:0000256" key="9">
    <source>
        <dbReference type="SAM" id="SignalP"/>
    </source>
</evidence>
<dbReference type="InterPro" id="IPR011642">
    <property type="entry name" value="Gate_dom"/>
</dbReference>
<evidence type="ECO:0000256" key="6">
    <source>
        <dbReference type="ARBA" id="ARBA00023136"/>
    </source>
</evidence>
<feature type="transmembrane region" description="Helical" evidence="8">
    <location>
        <begin position="320"/>
        <end position="342"/>
    </location>
</feature>
<feature type="transmembrane region" description="Helical" evidence="8">
    <location>
        <begin position="293"/>
        <end position="313"/>
    </location>
</feature>
<feature type="region of interest" description="Disordered" evidence="7">
    <location>
        <begin position="89"/>
        <end position="108"/>
    </location>
</feature>
<dbReference type="InterPro" id="IPR008276">
    <property type="entry name" value="C_nuclsd_transpt"/>
</dbReference>
<feature type="transmembrane region" description="Helical" evidence="8">
    <location>
        <begin position="425"/>
        <end position="445"/>
    </location>
</feature>
<dbReference type="GO" id="GO:0005415">
    <property type="term" value="F:nucleoside:sodium symporter activity"/>
    <property type="evidence" value="ECO:0007669"/>
    <property type="project" value="TreeGrafter"/>
</dbReference>
<feature type="domain" description="Concentrative nucleoside transporter C-terminal" evidence="11">
    <location>
        <begin position="521"/>
        <end position="581"/>
    </location>
</feature>
<keyword evidence="9" id="KW-0732">Signal</keyword>
<evidence type="ECO:0000256" key="8">
    <source>
        <dbReference type="SAM" id="Phobius"/>
    </source>
</evidence>
<evidence type="ECO:0000259" key="11">
    <source>
        <dbReference type="Pfam" id="PF07662"/>
    </source>
</evidence>
<keyword evidence="6 8" id="KW-0472">Membrane</keyword>
<feature type="transmembrane region" description="Helical" evidence="8">
    <location>
        <begin position="235"/>
        <end position="254"/>
    </location>
</feature>
<evidence type="ECO:0000259" key="12">
    <source>
        <dbReference type="Pfam" id="PF07670"/>
    </source>
</evidence>
<dbReference type="AlphaFoldDB" id="A0A3Q0G874"/>
<keyword evidence="4 8" id="KW-0812">Transmembrane</keyword>
<feature type="compositionally biased region" description="Acidic residues" evidence="7">
    <location>
        <begin position="89"/>
        <end position="107"/>
    </location>
</feature>
<evidence type="ECO:0000256" key="4">
    <source>
        <dbReference type="ARBA" id="ARBA00022692"/>
    </source>
</evidence>
<evidence type="ECO:0000256" key="2">
    <source>
        <dbReference type="ARBA" id="ARBA00009033"/>
    </source>
</evidence>
<dbReference type="GO" id="GO:0005886">
    <property type="term" value="C:plasma membrane"/>
    <property type="evidence" value="ECO:0007669"/>
    <property type="project" value="UniProtKB-SubCell"/>
</dbReference>
<feature type="domain" description="Concentrative nucleoside transporter N-terminal" evidence="10">
    <location>
        <begin position="242"/>
        <end position="314"/>
    </location>
</feature>
<feature type="chain" id="PRO_5018106168" evidence="9">
    <location>
        <begin position="31"/>
        <end position="660"/>
    </location>
</feature>
<evidence type="ECO:0000256" key="7">
    <source>
        <dbReference type="SAM" id="MobiDB-lite"/>
    </source>
</evidence>
<organism evidence="13 14">
    <name type="scientific">Alligator sinensis</name>
    <name type="common">Chinese alligator</name>
    <dbReference type="NCBI Taxonomy" id="38654"/>
    <lineage>
        <taxon>Eukaryota</taxon>
        <taxon>Metazoa</taxon>
        <taxon>Chordata</taxon>
        <taxon>Craniata</taxon>
        <taxon>Vertebrata</taxon>
        <taxon>Euteleostomi</taxon>
        <taxon>Archelosauria</taxon>
        <taxon>Archosauria</taxon>
        <taxon>Crocodylia</taxon>
        <taxon>Alligatoridae</taxon>
        <taxon>Alligatorinae</taxon>
        <taxon>Alligator</taxon>
    </lineage>
</organism>
<dbReference type="CTD" id="9153"/>
<comment type="subcellular location">
    <subcellularLocation>
        <location evidence="1">Cell membrane</location>
        <topology evidence="1">Multi-pass membrane protein</topology>
    </subcellularLocation>
</comment>
<feature type="domain" description="Concentrative nucleoside transporter C-terminal" evidence="11">
    <location>
        <begin position="426"/>
        <end position="520"/>
    </location>
</feature>
<dbReference type="Pfam" id="PF07670">
    <property type="entry name" value="Gate"/>
    <property type="match status" value="1"/>
</dbReference>
<evidence type="ECO:0000256" key="5">
    <source>
        <dbReference type="ARBA" id="ARBA00022989"/>
    </source>
</evidence>
<dbReference type="Pfam" id="PF07662">
    <property type="entry name" value="Nucleos_tra2_C"/>
    <property type="match status" value="2"/>
</dbReference>
<sequence length="660" mass="71551">MGVWVGYKVPSSVLWTVLLIDNLFLSQPLAEGNGKATAVTLTLCEHKGAGGLVFSPGAEACGGAYLEMEDSRISLGKLKEGSENPAFDLMEEEELPEGNDGLPEESEKEEKARCPSCWRKVTQPMGKARHFCKTHSSLLRKIFLGLLCTAYLCYFIAACCLNFQRALALVVITCIVVFFVGYDFIQKHYGAKLVRLFSPCQQCFRKSWPWLKWVFCLAVLGGLVTWLALDTAKNPEQLISFAGICVFVLVLFACSKHHGAVSWRAVFWGLGMEFVLGIFIIRTDLGFEAFQWLGSQIQYFLSYTTAGSGFVFGNKLIQEAFAFQALPIIVFFSCVMSILYYLGLMQWIILKISWLLQVTMGTTATETLSVAGNIFVGQTEAPLLIRPYLADMTYSEIHAVMTGGFSTIAGSVMGAYMSFGIDASSLIAASVMAAPCALAMSKLVYPEVEKSKFKSKDGVIISNGGEQNILEAASNGASASVGLVANIAANLIAFLAVLEFVNAALSWLGEMVDIKGLSFQVRAEIITTFALCGFANLSSIGIMLGGLTSMVPQRKSDFASIVLRALFTGACVSILNACVAGILYVPRGEVENCVTFLSTVDFNSTSYNIYVCCRQLFANSMLSNNGTLSFTGAWAGLEANMASLTQCCGHYNHTTCPGQP</sequence>
<evidence type="ECO:0000256" key="1">
    <source>
        <dbReference type="ARBA" id="ARBA00004651"/>
    </source>
</evidence>
<feature type="transmembrane region" description="Helical" evidence="8">
    <location>
        <begin position="138"/>
        <end position="157"/>
    </location>
</feature>